<dbReference type="PROSITE" id="PS51160">
    <property type="entry name" value="ACYLPHOSPHATASE_3"/>
    <property type="match status" value="1"/>
</dbReference>
<organism evidence="3 4">
    <name type="scientific">Teredinibacter turnerae (strain ATCC 39867 / T7901)</name>
    <dbReference type="NCBI Taxonomy" id="377629"/>
    <lineage>
        <taxon>Bacteria</taxon>
        <taxon>Pseudomonadati</taxon>
        <taxon>Pseudomonadota</taxon>
        <taxon>Gammaproteobacteria</taxon>
        <taxon>Cellvibrionales</taxon>
        <taxon>Cellvibrionaceae</taxon>
        <taxon>Teredinibacter</taxon>
    </lineage>
</organism>
<dbReference type="KEGG" id="ttu:TERTU_3499"/>
<dbReference type="InterPro" id="IPR001792">
    <property type="entry name" value="Acylphosphatase-like_dom"/>
</dbReference>
<dbReference type="HOGENOM" id="CLU_2959310_0_0_6"/>
<dbReference type="eggNOG" id="COG1254">
    <property type="taxonomic scope" value="Bacteria"/>
</dbReference>
<dbReference type="Gene3D" id="3.30.70.100">
    <property type="match status" value="1"/>
</dbReference>
<evidence type="ECO:0000259" key="2">
    <source>
        <dbReference type="PROSITE" id="PS51160"/>
    </source>
</evidence>
<evidence type="ECO:0000313" key="4">
    <source>
        <dbReference type="Proteomes" id="UP000009080"/>
    </source>
</evidence>
<protein>
    <recommendedName>
        <fullName evidence="2">Acylphosphatase-like domain-containing protein</fullName>
    </recommendedName>
</protein>
<accession>C5BRC4</accession>
<sequence length="59" mass="6798">MEACASGDESALEEFERWLGRGPVWARVDSVEAKTLLESQIEKEQAQYLLTEFTIRYTD</sequence>
<comment type="caution">
    <text evidence="1">Lacks conserved residue(s) required for the propagation of feature annotation.</text>
</comment>
<dbReference type="EMBL" id="CP001614">
    <property type="protein sequence ID" value="ACR10860.1"/>
    <property type="molecule type" value="Genomic_DNA"/>
</dbReference>
<name>C5BRC4_TERTT</name>
<dbReference type="AlphaFoldDB" id="C5BRC4"/>
<dbReference type="InterPro" id="IPR036046">
    <property type="entry name" value="Acylphosphatase-like_dom_sf"/>
</dbReference>
<keyword evidence="4" id="KW-1185">Reference proteome</keyword>
<gene>
    <name evidence="3" type="ordered locus">TERTU_3499</name>
</gene>
<dbReference type="SUPFAM" id="SSF54975">
    <property type="entry name" value="Acylphosphatase/BLUF domain-like"/>
    <property type="match status" value="1"/>
</dbReference>
<dbReference type="Proteomes" id="UP000009080">
    <property type="component" value="Chromosome"/>
</dbReference>
<evidence type="ECO:0000313" key="3">
    <source>
        <dbReference type="EMBL" id="ACR10860.1"/>
    </source>
</evidence>
<evidence type="ECO:0000256" key="1">
    <source>
        <dbReference type="PROSITE-ProRule" id="PRU00520"/>
    </source>
</evidence>
<proteinExistence type="predicted"/>
<feature type="domain" description="Acylphosphatase-like" evidence="2">
    <location>
        <begin position="1"/>
        <end position="57"/>
    </location>
</feature>
<reference evidence="3 4" key="1">
    <citation type="journal article" date="2009" name="PLoS ONE">
        <title>The complete genome of Teredinibacter turnerae T7901: an intracellular endosymbiont of marine wood-boring bivalves (shipworms).</title>
        <authorList>
            <person name="Yang J.C."/>
            <person name="Madupu R."/>
            <person name="Durkin A.S."/>
            <person name="Ekborg N.A."/>
            <person name="Pedamallu C.S."/>
            <person name="Hostetler J.B."/>
            <person name="Radune D."/>
            <person name="Toms B.S."/>
            <person name="Henrissat B."/>
            <person name="Coutinho P.M."/>
            <person name="Schwarz S."/>
            <person name="Field L."/>
            <person name="Trindade-Silva A.E."/>
            <person name="Soares C.A.G."/>
            <person name="Elshahawi S."/>
            <person name="Hanora A."/>
            <person name="Schmidt E.W."/>
            <person name="Haygood M.G."/>
            <person name="Posfai J."/>
            <person name="Benner J."/>
            <person name="Madinger C."/>
            <person name="Nove J."/>
            <person name="Anton B."/>
            <person name="Chaudhary K."/>
            <person name="Foster J."/>
            <person name="Holman A."/>
            <person name="Kumar S."/>
            <person name="Lessard P.A."/>
            <person name="Luyten Y.A."/>
            <person name="Slatko B."/>
            <person name="Wood N."/>
            <person name="Wu B."/>
            <person name="Teplitski M."/>
            <person name="Mougous J.D."/>
            <person name="Ward N."/>
            <person name="Eisen J.A."/>
            <person name="Badger J.H."/>
            <person name="Distel D.L."/>
        </authorList>
    </citation>
    <scope>NUCLEOTIDE SEQUENCE [LARGE SCALE GENOMIC DNA]</scope>
    <source>
        <strain evidence="4">ATCC 39867 / T7901</strain>
    </source>
</reference>